<sequence length="103" mass="11751">MSKRNYRTLDKLEENYFREHPEEIEIYLKEIFELYAEDGDSAVLLASLRVIAKVKGISALAKETGMTRQGLQKALSSKGNPRLDNVNAIIRSIGFQLVPQRRV</sequence>
<dbReference type="InterPro" id="IPR010982">
    <property type="entry name" value="Lambda_DNA-bd_dom_sf"/>
</dbReference>
<dbReference type="SUPFAM" id="SSF47413">
    <property type="entry name" value="lambda repressor-like DNA-binding domains"/>
    <property type="match status" value="1"/>
</dbReference>
<protein>
    <submittedName>
        <fullName evidence="1">Putative addiction module antidote protein</fullName>
    </submittedName>
</protein>
<evidence type="ECO:0000313" key="2">
    <source>
        <dbReference type="Proteomes" id="UP000193450"/>
    </source>
</evidence>
<dbReference type="EMBL" id="CP019343">
    <property type="protein sequence ID" value="ARN75246.1"/>
    <property type="molecule type" value="Genomic_DNA"/>
</dbReference>
<dbReference type="GO" id="GO:0003677">
    <property type="term" value="F:DNA binding"/>
    <property type="evidence" value="ECO:0007669"/>
    <property type="project" value="InterPro"/>
</dbReference>
<dbReference type="RefSeq" id="WP_085759422.1">
    <property type="nucleotide sequence ID" value="NZ_CP019343.1"/>
</dbReference>
<proteinExistence type="predicted"/>
<dbReference type="AlphaFoldDB" id="A0A1X9NCC8"/>
<organism evidence="1 2">
    <name type="scientific">Oceanicoccus sagamiensis</name>
    <dbReference type="NCBI Taxonomy" id="716816"/>
    <lineage>
        <taxon>Bacteria</taxon>
        <taxon>Pseudomonadati</taxon>
        <taxon>Pseudomonadota</taxon>
        <taxon>Gammaproteobacteria</taxon>
        <taxon>Cellvibrionales</taxon>
        <taxon>Spongiibacteraceae</taxon>
        <taxon>Oceanicoccus</taxon>
    </lineage>
</organism>
<dbReference type="Proteomes" id="UP000193450">
    <property type="component" value="Chromosome"/>
</dbReference>
<dbReference type="KEGG" id="osg:BST96_14655"/>
<accession>A0A1X9NCC8</accession>
<dbReference type="InterPro" id="IPR014057">
    <property type="entry name" value="HI1420"/>
</dbReference>
<dbReference type="NCBIfam" id="TIGR02684">
    <property type="entry name" value="dnstrm_HI1420"/>
    <property type="match status" value="1"/>
</dbReference>
<reference evidence="1 2" key="1">
    <citation type="submission" date="2016-11" db="EMBL/GenBank/DDBJ databases">
        <title>Trade-off between light-utilization and light-protection in marine flavobacteria.</title>
        <authorList>
            <person name="Kumagai Y."/>
        </authorList>
    </citation>
    <scope>NUCLEOTIDE SEQUENCE [LARGE SCALE GENOMIC DNA]</scope>
    <source>
        <strain evidence="1 2">NBRC 107125</strain>
    </source>
</reference>
<dbReference type="Pfam" id="PF21716">
    <property type="entry name" value="dnstrm_HI1420"/>
    <property type="match status" value="1"/>
</dbReference>
<evidence type="ECO:0000313" key="1">
    <source>
        <dbReference type="EMBL" id="ARN75246.1"/>
    </source>
</evidence>
<dbReference type="STRING" id="716816.BST96_14655"/>
<gene>
    <name evidence="1" type="ORF">BST96_14655</name>
</gene>
<keyword evidence="2" id="KW-1185">Reference proteome</keyword>
<dbReference type="PANTHER" id="PTHR40275:SF1">
    <property type="entry name" value="SSL7038 PROTEIN"/>
    <property type="match status" value="1"/>
</dbReference>
<dbReference type="OrthoDB" id="9798416at2"/>
<dbReference type="PANTHER" id="PTHR40275">
    <property type="entry name" value="SSL7038 PROTEIN"/>
    <property type="match status" value="1"/>
</dbReference>
<name>A0A1X9NCC8_9GAMM</name>